<dbReference type="Gene3D" id="1.10.10.10">
    <property type="entry name" value="Winged helix-like DNA-binding domain superfamily/Winged helix DNA-binding domain"/>
    <property type="match status" value="1"/>
</dbReference>
<dbReference type="Pfam" id="PF01418">
    <property type="entry name" value="HTH_6"/>
    <property type="match status" value="1"/>
</dbReference>
<evidence type="ECO:0000313" key="2">
    <source>
        <dbReference type="EMBL" id="MBB5263343.1"/>
    </source>
</evidence>
<dbReference type="InterPro" id="IPR036388">
    <property type="entry name" value="WH-like_DNA-bd_sf"/>
</dbReference>
<proteinExistence type="predicted"/>
<sequence length="274" mass="31399">MKTEGISKNYNRNAENVVAVLVGCYTFLGESDINKRIAQMTLKNVSRIPEMSVEEIAGECGVSVSSYLRFCKEIGYRSFTDFKLRLSSSLKKYLYMGSTPIAEYFTPDNFFDLYKEFVYQDFEKLEKLMDPEVCRQAVESLDQAENIYMVDLFYSTIRFALQGDLAFAGKCVTMEAPSDALIERFKAGLPEKSLVLLFLDGTYRTENMCLAIPELKKMNVHVTAISCNKHFKHWEECDEIIHTGPGSSPISSMMIHDLVIHYLSILYRHFHISK</sequence>
<keyword evidence="3" id="KW-1185">Reference proteome</keyword>
<dbReference type="Gene3D" id="3.40.50.10490">
    <property type="entry name" value="Glucose-6-phosphate isomerase like protein, domain 1"/>
    <property type="match status" value="1"/>
</dbReference>
<dbReference type="InterPro" id="IPR047640">
    <property type="entry name" value="RpiR-like"/>
</dbReference>
<dbReference type="PANTHER" id="PTHR30514:SF1">
    <property type="entry name" value="HTH-TYPE TRANSCRIPTIONAL REGULATOR HEXR-RELATED"/>
    <property type="match status" value="1"/>
</dbReference>
<dbReference type="GO" id="GO:0097367">
    <property type="term" value="F:carbohydrate derivative binding"/>
    <property type="evidence" value="ECO:0007669"/>
    <property type="project" value="InterPro"/>
</dbReference>
<comment type="caution">
    <text evidence="2">The sequence shown here is derived from an EMBL/GenBank/DDBJ whole genome shotgun (WGS) entry which is preliminary data.</text>
</comment>
<keyword evidence="2" id="KW-0238">DNA-binding</keyword>
<protein>
    <submittedName>
        <fullName evidence="2">DNA-binding MurR/RpiR family transcriptional regulator</fullName>
    </submittedName>
</protein>
<dbReference type="AlphaFoldDB" id="A0A7W8H8A4"/>
<dbReference type="Proteomes" id="UP000543642">
    <property type="component" value="Unassembled WGS sequence"/>
</dbReference>
<dbReference type="RefSeq" id="WP_183770961.1">
    <property type="nucleotide sequence ID" value="NZ_JACHFW010000001.1"/>
</dbReference>
<dbReference type="EMBL" id="JACHFW010000001">
    <property type="protein sequence ID" value="MBB5263343.1"/>
    <property type="molecule type" value="Genomic_DNA"/>
</dbReference>
<dbReference type="InterPro" id="IPR000281">
    <property type="entry name" value="HTH_RpiR"/>
</dbReference>
<gene>
    <name evidence="2" type="ORF">HNP82_000437</name>
</gene>
<dbReference type="InterPro" id="IPR009057">
    <property type="entry name" value="Homeodomain-like_sf"/>
</dbReference>
<dbReference type="SUPFAM" id="SSF53697">
    <property type="entry name" value="SIS domain"/>
    <property type="match status" value="1"/>
</dbReference>
<dbReference type="GO" id="GO:0003677">
    <property type="term" value="F:DNA binding"/>
    <property type="evidence" value="ECO:0007669"/>
    <property type="project" value="UniProtKB-KW"/>
</dbReference>
<feature type="domain" description="HTH rpiR-type" evidence="1">
    <location>
        <begin position="17"/>
        <end position="93"/>
    </location>
</feature>
<name>A0A7W8H8A4_9FIRM</name>
<dbReference type="InterPro" id="IPR046348">
    <property type="entry name" value="SIS_dom_sf"/>
</dbReference>
<dbReference type="PANTHER" id="PTHR30514">
    <property type="entry name" value="GLUCOKINASE"/>
    <property type="match status" value="1"/>
</dbReference>
<dbReference type="SUPFAM" id="SSF46689">
    <property type="entry name" value="Homeodomain-like"/>
    <property type="match status" value="1"/>
</dbReference>
<accession>A0A7W8H8A4</accession>
<evidence type="ECO:0000259" key="1">
    <source>
        <dbReference type="PROSITE" id="PS51071"/>
    </source>
</evidence>
<reference evidence="2 3" key="1">
    <citation type="submission" date="2020-08" db="EMBL/GenBank/DDBJ databases">
        <title>Genomic Encyclopedia of Type Strains, Phase IV (KMG-IV): sequencing the most valuable type-strain genomes for metagenomic binning, comparative biology and taxonomic classification.</title>
        <authorList>
            <person name="Goeker M."/>
        </authorList>
    </citation>
    <scope>NUCLEOTIDE SEQUENCE [LARGE SCALE GENOMIC DNA]</scope>
    <source>
        <strain evidence="2 3">DSM 106146</strain>
    </source>
</reference>
<dbReference type="GO" id="GO:1901135">
    <property type="term" value="P:carbohydrate derivative metabolic process"/>
    <property type="evidence" value="ECO:0007669"/>
    <property type="project" value="InterPro"/>
</dbReference>
<evidence type="ECO:0000313" key="3">
    <source>
        <dbReference type="Proteomes" id="UP000543642"/>
    </source>
</evidence>
<dbReference type="PROSITE" id="PS51071">
    <property type="entry name" value="HTH_RPIR"/>
    <property type="match status" value="1"/>
</dbReference>
<dbReference type="GO" id="GO:0003700">
    <property type="term" value="F:DNA-binding transcription factor activity"/>
    <property type="evidence" value="ECO:0007669"/>
    <property type="project" value="InterPro"/>
</dbReference>
<organism evidence="2 3">
    <name type="scientific">Catenibacillus scindens</name>
    <dbReference type="NCBI Taxonomy" id="673271"/>
    <lineage>
        <taxon>Bacteria</taxon>
        <taxon>Bacillati</taxon>
        <taxon>Bacillota</taxon>
        <taxon>Clostridia</taxon>
        <taxon>Lachnospirales</taxon>
        <taxon>Lachnospiraceae</taxon>
        <taxon>Catenibacillus</taxon>
    </lineage>
</organism>